<sequence length="90" mass="9459">MKFSASLIATALLAFVIKNAVALPHAPGSAHAVKDTTAVGQDEGENDSLGRAENGFIARAVYARGRDVQENGFIARGKQLFFDSPGLANQ</sequence>
<protein>
    <submittedName>
        <fullName evidence="3">Uncharacterized protein</fullName>
    </submittedName>
</protein>
<evidence type="ECO:0000313" key="3">
    <source>
        <dbReference type="EMBL" id="RDX40735.1"/>
    </source>
</evidence>
<evidence type="ECO:0000256" key="1">
    <source>
        <dbReference type="SAM" id="MobiDB-lite"/>
    </source>
</evidence>
<evidence type="ECO:0000313" key="4">
    <source>
        <dbReference type="Proteomes" id="UP000256964"/>
    </source>
</evidence>
<organism evidence="3 4">
    <name type="scientific">Lentinus brumalis</name>
    <dbReference type="NCBI Taxonomy" id="2498619"/>
    <lineage>
        <taxon>Eukaryota</taxon>
        <taxon>Fungi</taxon>
        <taxon>Dikarya</taxon>
        <taxon>Basidiomycota</taxon>
        <taxon>Agaricomycotina</taxon>
        <taxon>Agaricomycetes</taxon>
        <taxon>Polyporales</taxon>
        <taxon>Polyporaceae</taxon>
        <taxon>Lentinus</taxon>
    </lineage>
</organism>
<feature type="signal peptide" evidence="2">
    <location>
        <begin position="1"/>
        <end position="22"/>
    </location>
</feature>
<name>A0A371CKC7_9APHY</name>
<dbReference type="AlphaFoldDB" id="A0A371CKC7"/>
<evidence type="ECO:0000256" key="2">
    <source>
        <dbReference type="SAM" id="SignalP"/>
    </source>
</evidence>
<dbReference type="EMBL" id="KZ857540">
    <property type="protein sequence ID" value="RDX40735.1"/>
    <property type="molecule type" value="Genomic_DNA"/>
</dbReference>
<keyword evidence="2" id="KW-0732">Signal</keyword>
<dbReference type="Proteomes" id="UP000256964">
    <property type="component" value="Unassembled WGS sequence"/>
</dbReference>
<reference evidence="3 4" key="1">
    <citation type="journal article" date="2018" name="Biotechnol. Biofuels">
        <title>Integrative visual omics of the white-rot fungus Polyporus brumalis exposes the biotechnological potential of its oxidative enzymes for delignifying raw plant biomass.</title>
        <authorList>
            <person name="Miyauchi S."/>
            <person name="Rancon A."/>
            <person name="Drula E."/>
            <person name="Hage H."/>
            <person name="Chaduli D."/>
            <person name="Favel A."/>
            <person name="Grisel S."/>
            <person name="Henrissat B."/>
            <person name="Herpoel-Gimbert I."/>
            <person name="Ruiz-Duenas F.J."/>
            <person name="Chevret D."/>
            <person name="Hainaut M."/>
            <person name="Lin J."/>
            <person name="Wang M."/>
            <person name="Pangilinan J."/>
            <person name="Lipzen A."/>
            <person name="Lesage-Meessen L."/>
            <person name="Navarro D."/>
            <person name="Riley R."/>
            <person name="Grigoriev I.V."/>
            <person name="Zhou S."/>
            <person name="Raouche S."/>
            <person name="Rosso M.N."/>
        </authorList>
    </citation>
    <scope>NUCLEOTIDE SEQUENCE [LARGE SCALE GENOMIC DNA]</scope>
    <source>
        <strain evidence="3 4">BRFM 1820</strain>
    </source>
</reference>
<feature type="chain" id="PRO_5016621783" evidence="2">
    <location>
        <begin position="23"/>
        <end position="90"/>
    </location>
</feature>
<gene>
    <name evidence="3" type="ORF">OH76DRAFT_1412782</name>
</gene>
<proteinExistence type="predicted"/>
<accession>A0A371CKC7</accession>
<keyword evidence="4" id="KW-1185">Reference proteome</keyword>
<feature type="region of interest" description="Disordered" evidence="1">
    <location>
        <begin position="28"/>
        <end position="50"/>
    </location>
</feature>